<dbReference type="PANTHER" id="PTHR24148">
    <property type="entry name" value="ANKYRIN REPEAT DOMAIN-CONTAINING PROTEIN 39 HOMOLOG-RELATED"/>
    <property type="match status" value="1"/>
</dbReference>
<evidence type="ECO:0000313" key="2">
    <source>
        <dbReference type="EMBL" id="OBS18928.1"/>
    </source>
</evidence>
<keyword evidence="3" id="KW-1185">Reference proteome</keyword>
<dbReference type="AlphaFoldDB" id="A0A1B8AEM3"/>
<dbReference type="InterPro" id="IPR052895">
    <property type="entry name" value="HetReg/Transcr_Mod"/>
</dbReference>
<proteinExistence type="predicted"/>
<gene>
    <name evidence="2" type="ORF">FPOA_10653</name>
</gene>
<dbReference type="OMA" id="LEFSFAQ"/>
<name>A0A1B8AEM3_FUSPO</name>
<dbReference type="EMBL" id="LYXU01000004">
    <property type="protein sequence ID" value="OBS18928.1"/>
    <property type="molecule type" value="Genomic_DNA"/>
</dbReference>
<dbReference type="PANTHER" id="PTHR24148:SF64">
    <property type="entry name" value="HETEROKARYON INCOMPATIBILITY DOMAIN-CONTAINING PROTEIN"/>
    <property type="match status" value="1"/>
</dbReference>
<feature type="domain" description="Heterokaryon incompatibility" evidence="1">
    <location>
        <begin position="133"/>
        <end position="314"/>
    </location>
</feature>
<evidence type="ECO:0000313" key="3">
    <source>
        <dbReference type="Proteomes" id="UP000091967"/>
    </source>
</evidence>
<protein>
    <recommendedName>
        <fullName evidence="1">Heterokaryon incompatibility domain-containing protein</fullName>
    </recommendedName>
</protein>
<comment type="caution">
    <text evidence="2">The sequence shown here is derived from an EMBL/GenBank/DDBJ whole genome shotgun (WGS) entry which is preliminary data.</text>
</comment>
<dbReference type="Pfam" id="PF06985">
    <property type="entry name" value="HET"/>
    <property type="match status" value="1"/>
</dbReference>
<accession>A0A1B8AEM3</accession>
<organism evidence="2 3">
    <name type="scientific">Fusarium poae</name>
    <dbReference type="NCBI Taxonomy" id="36050"/>
    <lineage>
        <taxon>Eukaryota</taxon>
        <taxon>Fungi</taxon>
        <taxon>Dikarya</taxon>
        <taxon>Ascomycota</taxon>
        <taxon>Pezizomycotina</taxon>
        <taxon>Sordariomycetes</taxon>
        <taxon>Hypocreomycetidae</taxon>
        <taxon>Hypocreales</taxon>
        <taxon>Nectriaceae</taxon>
        <taxon>Fusarium</taxon>
    </lineage>
</organism>
<dbReference type="Proteomes" id="UP000091967">
    <property type="component" value="Unassembled WGS sequence"/>
</dbReference>
<reference evidence="2 3" key="1">
    <citation type="submission" date="2016-06" db="EMBL/GenBank/DDBJ databases">
        <title>Living apart together: crosstalk between the core and supernumerary genomes in a fungal plant pathogen.</title>
        <authorList>
            <person name="Vanheule A."/>
            <person name="Audenaert K."/>
            <person name="Warris S."/>
            <person name="Van De Geest H."/>
            <person name="Schijlen E."/>
            <person name="Hofte M."/>
            <person name="De Saeger S."/>
            <person name="Haesaert G."/>
            <person name="Waalwijk C."/>
            <person name="Van Der Lee T."/>
        </authorList>
    </citation>
    <scope>NUCLEOTIDE SEQUENCE [LARGE SCALE GENOMIC DNA]</scope>
    <source>
        <strain evidence="2 3">2516</strain>
    </source>
</reference>
<dbReference type="Pfam" id="PF26639">
    <property type="entry name" value="Het-6_barrel"/>
    <property type="match status" value="1"/>
</dbReference>
<evidence type="ECO:0000259" key="1">
    <source>
        <dbReference type="Pfam" id="PF06985"/>
    </source>
</evidence>
<dbReference type="STRING" id="36050.A0A1B8AEM3"/>
<dbReference type="InterPro" id="IPR010730">
    <property type="entry name" value="HET"/>
</dbReference>
<sequence length="733" mass="82860">MLQYPSSNIFPSPPLSSHHYGQAAQTAPGLITSFGVSKDWRDPNTTKTPLFTTAQPSPNIKRYAKLNGACSKLPMRQHVVDDDLSPLQDHTAGIYCPLLGSERFRLLEVLPGVGDIINARLHVCNVSKNIVAYEALSYTWGGGMVPHKLRVEANREHHMISVSQNLYSALFSLRQATSSRLLWVDAICINQEDMIEKGQQVRMMKTIYSIAHRVVVWLGDDNSYFVDGIKRSPPASEGFSSVCTIVNDWLNRNGEKEIKAAYYKILDNGVSIMRSGKTSNSETSNSYEEFCYHHSSALKLFGRRWFSRVWVFQEAVLARSAIVQLGPYQIEWEWVGLAASIILHNPVVEKSGPERKRVPTGVTNAYLMYRLSASQSYFPPLKFTFTQLLRVTRPFNCKDERDKIYGLIGIQTTDGLNEKIIPDYSKGTGLEQIYQNVAWLLLRSESPLSILSSARMFLHEPEYPSWVPRWGYQQPWTILPVHPHSQFQCALARPSAIIGSDGTEKLVVEGVIVHRIKRVWDTAGYEYLQDSKDDDFLDQPRWIDPDRDKQDTKAQEFLSKPRWSEADWEKCALSMTCGGDGRGYAVANVNIHAADLAAAVLSPHRSWLIRNLLAFETTAKSRQDDMTQLDFLTNIAKRGNLNRFINAMAPLHHNYKAFVTDLDFFGVGPVTMREGDMLCVLFGAAVPFVLRRTQGGYKLIGECYTFDLMHGEIFTMMALDSSGWLKPSYITLL</sequence>